<evidence type="ECO:0000256" key="3">
    <source>
        <dbReference type="ARBA" id="ARBA00022827"/>
    </source>
</evidence>
<sequence length="563" mass="62006">MDSSNSITSKGQEEPLPIVIAGGGCVGLFLALLLCQSDIPNPIIVIELSAPDANNTRAMAHQPSILPLYAKAGILDTLSEEGMYSTGLCFRTPPTSSRGSRVLAGKQFQPGEPSQLLIPQYKFQQVVLSKLHEYTISNGEGRGRLEVKLGSDPVQSFDPKVDPGSGSRRNCIKAHYLIGADGSHSAVRYHLKTPFDEIGTLLESTLVATDILCPKLTDSELWDANFIVDSEDFGLVGRIDDQGLWRVSYGIDSASIPKDQFGEISEGIIREALPAKLAKLLPENPKEGEYEVRRVASYTAQQRCVRTMWKGRIGVIGDAAHVTNPYAGLGLLSGLYDASSLAAVLGRVLSPSTSSLCEPTTLLESWSQARIEKFKTVVDPVSRAALNRVRTRSEDIEGLSEKDPVIKAMKAGEGLKMPDVETNVSELAGWLRLGNGSEDDVVKKSEGLKKSDDLKQRERSVDKEGFKDNFNEGGRLKRLMSQDREVDEMVRKFSEESEETERRELELLAQNLEKVRIEREEEEGRDIEKIATGFDKMDKQAEQKETPKPPNGKKWNAFLGAWA</sequence>
<keyword evidence="2" id="KW-0285">Flavoprotein</keyword>
<dbReference type="InterPro" id="IPR050641">
    <property type="entry name" value="RIFMO-like"/>
</dbReference>
<proteinExistence type="predicted"/>
<organism evidence="7 8">
    <name type="scientific">Delitschia confertaspora ATCC 74209</name>
    <dbReference type="NCBI Taxonomy" id="1513339"/>
    <lineage>
        <taxon>Eukaryota</taxon>
        <taxon>Fungi</taxon>
        <taxon>Dikarya</taxon>
        <taxon>Ascomycota</taxon>
        <taxon>Pezizomycotina</taxon>
        <taxon>Dothideomycetes</taxon>
        <taxon>Pleosporomycetidae</taxon>
        <taxon>Pleosporales</taxon>
        <taxon>Delitschiaceae</taxon>
        <taxon>Delitschia</taxon>
    </lineage>
</organism>
<dbReference type="SUPFAM" id="SSF51905">
    <property type="entry name" value="FAD/NAD(P)-binding domain"/>
    <property type="match status" value="1"/>
</dbReference>
<keyword evidence="3" id="KW-0274">FAD</keyword>
<keyword evidence="4" id="KW-0560">Oxidoreductase</keyword>
<evidence type="ECO:0000256" key="1">
    <source>
        <dbReference type="ARBA" id="ARBA00001974"/>
    </source>
</evidence>
<dbReference type="InterPro" id="IPR002938">
    <property type="entry name" value="FAD-bd"/>
</dbReference>
<evidence type="ECO:0000313" key="8">
    <source>
        <dbReference type="Proteomes" id="UP000799536"/>
    </source>
</evidence>
<dbReference type="PANTHER" id="PTHR43004">
    <property type="entry name" value="TRK SYSTEM POTASSIUM UPTAKE PROTEIN"/>
    <property type="match status" value="1"/>
</dbReference>
<evidence type="ECO:0000256" key="4">
    <source>
        <dbReference type="ARBA" id="ARBA00023002"/>
    </source>
</evidence>
<name>A0A9P4JWZ6_9PLEO</name>
<evidence type="ECO:0000256" key="5">
    <source>
        <dbReference type="SAM" id="MobiDB-lite"/>
    </source>
</evidence>
<comment type="cofactor">
    <cofactor evidence="1">
        <name>FAD</name>
        <dbReference type="ChEBI" id="CHEBI:57692"/>
    </cofactor>
</comment>
<feature type="region of interest" description="Disordered" evidence="5">
    <location>
        <begin position="521"/>
        <end position="563"/>
    </location>
</feature>
<dbReference type="EMBL" id="ML993870">
    <property type="protein sequence ID" value="KAF2204724.1"/>
    <property type="molecule type" value="Genomic_DNA"/>
</dbReference>
<accession>A0A9P4JWZ6</accession>
<feature type="domain" description="FAD-binding" evidence="6">
    <location>
        <begin position="17"/>
        <end position="352"/>
    </location>
</feature>
<dbReference type="GO" id="GO:0016709">
    <property type="term" value="F:oxidoreductase activity, acting on paired donors, with incorporation or reduction of molecular oxygen, NAD(P)H as one donor, and incorporation of one atom of oxygen"/>
    <property type="evidence" value="ECO:0007669"/>
    <property type="project" value="UniProtKB-ARBA"/>
</dbReference>
<dbReference type="GO" id="GO:0071949">
    <property type="term" value="F:FAD binding"/>
    <property type="evidence" value="ECO:0007669"/>
    <property type="project" value="InterPro"/>
</dbReference>
<evidence type="ECO:0000313" key="7">
    <source>
        <dbReference type="EMBL" id="KAF2204724.1"/>
    </source>
</evidence>
<evidence type="ECO:0000259" key="6">
    <source>
        <dbReference type="Pfam" id="PF01494"/>
    </source>
</evidence>
<dbReference type="Pfam" id="PF01494">
    <property type="entry name" value="FAD_binding_3"/>
    <property type="match status" value="1"/>
</dbReference>
<evidence type="ECO:0000256" key="2">
    <source>
        <dbReference type="ARBA" id="ARBA00022630"/>
    </source>
</evidence>
<reference evidence="7" key="1">
    <citation type="journal article" date="2020" name="Stud. Mycol.">
        <title>101 Dothideomycetes genomes: a test case for predicting lifestyles and emergence of pathogens.</title>
        <authorList>
            <person name="Haridas S."/>
            <person name="Albert R."/>
            <person name="Binder M."/>
            <person name="Bloem J."/>
            <person name="Labutti K."/>
            <person name="Salamov A."/>
            <person name="Andreopoulos B."/>
            <person name="Baker S."/>
            <person name="Barry K."/>
            <person name="Bills G."/>
            <person name="Bluhm B."/>
            <person name="Cannon C."/>
            <person name="Castanera R."/>
            <person name="Culley D."/>
            <person name="Daum C."/>
            <person name="Ezra D."/>
            <person name="Gonzalez J."/>
            <person name="Henrissat B."/>
            <person name="Kuo A."/>
            <person name="Liang C."/>
            <person name="Lipzen A."/>
            <person name="Lutzoni F."/>
            <person name="Magnuson J."/>
            <person name="Mondo S."/>
            <person name="Nolan M."/>
            <person name="Ohm R."/>
            <person name="Pangilinan J."/>
            <person name="Park H.-J."/>
            <person name="Ramirez L."/>
            <person name="Alfaro M."/>
            <person name="Sun H."/>
            <person name="Tritt A."/>
            <person name="Yoshinaga Y."/>
            <person name="Zwiers L.-H."/>
            <person name="Turgeon B."/>
            <person name="Goodwin S."/>
            <person name="Spatafora J."/>
            <person name="Crous P."/>
            <person name="Grigoriev I."/>
        </authorList>
    </citation>
    <scope>NUCLEOTIDE SEQUENCE</scope>
    <source>
        <strain evidence="7">ATCC 74209</strain>
    </source>
</reference>
<gene>
    <name evidence="7" type="ORF">GQ43DRAFT_460538</name>
</gene>
<feature type="compositionally biased region" description="Basic and acidic residues" evidence="5">
    <location>
        <begin position="535"/>
        <end position="547"/>
    </location>
</feature>
<dbReference type="OrthoDB" id="10016252at2759"/>
<dbReference type="PRINTS" id="PR00420">
    <property type="entry name" value="RNGMNOXGNASE"/>
</dbReference>
<dbReference type="AlphaFoldDB" id="A0A9P4JWZ6"/>
<dbReference type="Gene3D" id="3.50.50.60">
    <property type="entry name" value="FAD/NAD(P)-binding domain"/>
    <property type="match status" value="1"/>
</dbReference>
<dbReference type="Proteomes" id="UP000799536">
    <property type="component" value="Unassembled WGS sequence"/>
</dbReference>
<protein>
    <submittedName>
        <fullName evidence="7">FAD/NAD(P)-binding domain-containing protein</fullName>
    </submittedName>
</protein>
<keyword evidence="8" id="KW-1185">Reference proteome</keyword>
<dbReference type="InterPro" id="IPR036188">
    <property type="entry name" value="FAD/NAD-bd_sf"/>
</dbReference>
<dbReference type="Gene3D" id="3.30.9.10">
    <property type="entry name" value="D-Amino Acid Oxidase, subunit A, domain 2"/>
    <property type="match status" value="1"/>
</dbReference>
<dbReference type="PANTHER" id="PTHR43004:SF19">
    <property type="entry name" value="BINDING MONOOXYGENASE, PUTATIVE (JCVI)-RELATED"/>
    <property type="match status" value="1"/>
</dbReference>
<comment type="caution">
    <text evidence="7">The sequence shown here is derived from an EMBL/GenBank/DDBJ whole genome shotgun (WGS) entry which is preliminary data.</text>
</comment>